<dbReference type="SMART" id="SM00563">
    <property type="entry name" value="PlsC"/>
    <property type="match status" value="1"/>
</dbReference>
<keyword evidence="2" id="KW-0808">Transferase</keyword>
<accession>A0A3S0NBZ6</accession>
<dbReference type="Pfam" id="PF01553">
    <property type="entry name" value="Acyltransferase"/>
    <property type="match status" value="1"/>
</dbReference>
<evidence type="ECO:0000313" key="2">
    <source>
        <dbReference type="EMBL" id="RTY40085.1"/>
    </source>
</evidence>
<proteinExistence type="predicted"/>
<dbReference type="RefSeq" id="WP_011890009.1">
    <property type="nucleotide sequence ID" value="NZ_RXYK01000001.1"/>
</dbReference>
<dbReference type="CDD" id="cd06551">
    <property type="entry name" value="LPLAT"/>
    <property type="match status" value="1"/>
</dbReference>
<evidence type="ECO:0000259" key="1">
    <source>
        <dbReference type="SMART" id="SM00563"/>
    </source>
</evidence>
<dbReference type="EMBL" id="RXYK01000001">
    <property type="protein sequence ID" value="RTY40085.1"/>
    <property type="molecule type" value="Genomic_DNA"/>
</dbReference>
<name>A0A3S0NBZ6_CHLPH</name>
<gene>
    <name evidence="2" type="ORF">EKD02_01440</name>
</gene>
<reference evidence="2 3" key="1">
    <citation type="submission" date="2018-12" db="EMBL/GenBank/DDBJ databases">
        <authorList>
            <person name="Lunina O.N."/>
            <person name="Grouzdev D.S."/>
            <person name="Gorlenko V.M."/>
            <person name="Savvichev A.S."/>
        </authorList>
    </citation>
    <scope>NUCLEOTIDE SEQUENCE [LARGE SCALE GENOMIC DNA]</scope>
    <source>
        <strain evidence="2 3">BrKhr-17</strain>
    </source>
</reference>
<feature type="domain" description="Phospholipid/glycerol acyltransferase" evidence="1">
    <location>
        <begin position="53"/>
        <end position="176"/>
    </location>
</feature>
<comment type="caution">
    <text evidence="2">The sequence shown here is derived from an EMBL/GenBank/DDBJ whole genome shotgun (WGS) entry which is preliminary data.</text>
</comment>
<evidence type="ECO:0000313" key="3">
    <source>
        <dbReference type="Proteomes" id="UP000279908"/>
    </source>
</evidence>
<dbReference type="AlphaFoldDB" id="A0A3S0NBZ6"/>
<dbReference type="OMA" id="WDGFWSQ"/>
<dbReference type="InterPro" id="IPR002123">
    <property type="entry name" value="Plipid/glycerol_acylTrfase"/>
</dbReference>
<protein>
    <submittedName>
        <fullName evidence="2">Glycerol acyltransferase</fullName>
    </submittedName>
</protein>
<dbReference type="GO" id="GO:0016746">
    <property type="term" value="F:acyltransferase activity"/>
    <property type="evidence" value="ECO:0007669"/>
    <property type="project" value="UniProtKB-KW"/>
</dbReference>
<sequence length="263" mass="30903">MQRDSSEALKVNRSRLYTLWFGWYSRRQFRRFFNSVRVFMNPQTPLMERGVPVVFYANHAYWWDGFWSQLCTENFFHQNLFIAIEEPQLRKHRFFTRIGAFSILRSNARSAVRSLEYAAELLLQPSIRQNALWIFPQGEIHHVDRRPLGFFGGTASIVSRVLARSPAIYLVSVVSRIEYLDDQRPELFLSFQAPVKIMPDTCPGKDSLREIMEKTAESHLDELKEMVVSRQLGNAETLVTGVPSINRRVEAIRSRMLFWRRPK</sequence>
<dbReference type="Proteomes" id="UP000279908">
    <property type="component" value="Unassembled WGS sequence"/>
</dbReference>
<organism evidence="2 3">
    <name type="scientific">Chlorobium phaeovibrioides</name>
    <dbReference type="NCBI Taxonomy" id="1094"/>
    <lineage>
        <taxon>Bacteria</taxon>
        <taxon>Pseudomonadati</taxon>
        <taxon>Chlorobiota</taxon>
        <taxon>Chlorobiia</taxon>
        <taxon>Chlorobiales</taxon>
        <taxon>Chlorobiaceae</taxon>
        <taxon>Chlorobium/Pelodictyon group</taxon>
        <taxon>Chlorobium</taxon>
    </lineage>
</organism>
<keyword evidence="2" id="KW-0012">Acyltransferase</keyword>
<dbReference type="SUPFAM" id="SSF69593">
    <property type="entry name" value="Glycerol-3-phosphate (1)-acyltransferase"/>
    <property type="match status" value="1"/>
</dbReference>